<dbReference type="Proteomes" id="UP000032309">
    <property type="component" value="Unassembled WGS sequence"/>
</dbReference>
<dbReference type="InterPro" id="IPR002104">
    <property type="entry name" value="Integrase_catalytic"/>
</dbReference>
<dbReference type="SUPFAM" id="SSF56349">
    <property type="entry name" value="DNA breaking-rejoining enzymes"/>
    <property type="match status" value="1"/>
</dbReference>
<organism evidence="8 9">
    <name type="scientific">Candidatus Brocadia sinica JPN1</name>
    <dbReference type="NCBI Taxonomy" id="1197129"/>
    <lineage>
        <taxon>Bacteria</taxon>
        <taxon>Pseudomonadati</taxon>
        <taxon>Planctomycetota</taxon>
        <taxon>Candidatus Brocadiia</taxon>
        <taxon>Candidatus Brocadiales</taxon>
        <taxon>Candidatus Brocadiaceae</taxon>
        <taxon>Candidatus Brocadia</taxon>
    </lineage>
</organism>
<evidence type="ECO:0000259" key="6">
    <source>
        <dbReference type="PROSITE" id="PS51898"/>
    </source>
</evidence>
<evidence type="ECO:0000256" key="1">
    <source>
        <dbReference type="ARBA" id="ARBA00008857"/>
    </source>
</evidence>
<evidence type="ECO:0000256" key="2">
    <source>
        <dbReference type="ARBA" id="ARBA00022908"/>
    </source>
</evidence>
<evidence type="ECO:0000256" key="3">
    <source>
        <dbReference type="ARBA" id="ARBA00023125"/>
    </source>
</evidence>
<evidence type="ECO:0000313" key="9">
    <source>
        <dbReference type="Proteomes" id="UP000032309"/>
    </source>
</evidence>
<dbReference type="EMBL" id="BAFN01000001">
    <property type="protein sequence ID" value="GAN33715.1"/>
    <property type="molecule type" value="Genomic_DNA"/>
</dbReference>
<proteinExistence type="inferred from homology"/>
<evidence type="ECO:0000256" key="5">
    <source>
        <dbReference type="PROSITE-ProRule" id="PRU01248"/>
    </source>
</evidence>
<dbReference type="PANTHER" id="PTHR30349:SF41">
    <property type="entry name" value="INTEGRASE_RECOMBINASE PROTEIN MJ0367-RELATED"/>
    <property type="match status" value="1"/>
</dbReference>
<dbReference type="InterPro" id="IPR044068">
    <property type="entry name" value="CB"/>
</dbReference>
<dbReference type="CDD" id="cd00796">
    <property type="entry name" value="INT_Rci_Hp1_C"/>
    <property type="match status" value="1"/>
</dbReference>
<dbReference type="PROSITE" id="PS51898">
    <property type="entry name" value="TYR_RECOMBINASE"/>
    <property type="match status" value="1"/>
</dbReference>
<protein>
    <submittedName>
        <fullName evidence="8">Uncharacterized protein</fullName>
    </submittedName>
</protein>
<dbReference type="PROSITE" id="PS51900">
    <property type="entry name" value="CB"/>
    <property type="match status" value="1"/>
</dbReference>
<keyword evidence="9" id="KW-1185">Reference proteome</keyword>
<evidence type="ECO:0000259" key="7">
    <source>
        <dbReference type="PROSITE" id="PS51900"/>
    </source>
</evidence>
<keyword evidence="3 5" id="KW-0238">DNA-binding</keyword>
<keyword evidence="2" id="KW-0229">DNA integration</keyword>
<dbReference type="Gene3D" id="1.10.150.130">
    <property type="match status" value="1"/>
</dbReference>
<feature type="domain" description="Tyr recombinase" evidence="6">
    <location>
        <begin position="197"/>
        <end position="383"/>
    </location>
</feature>
<reference evidence="9" key="1">
    <citation type="journal article" date="2015" name="Genome Announc.">
        <title>Draft Genome Sequence of an Anaerobic Ammonium-Oxidizing Bacterium, "Candidatus Brocadia sinica".</title>
        <authorList>
            <person name="Oshiki M."/>
            <person name="Shinyako-Hata K."/>
            <person name="Satoh H."/>
            <person name="Okabe S."/>
        </authorList>
    </citation>
    <scope>NUCLEOTIDE SEQUENCE [LARGE SCALE GENOMIC DNA]</scope>
    <source>
        <strain evidence="9">JPN1</strain>
    </source>
</reference>
<evidence type="ECO:0000256" key="4">
    <source>
        <dbReference type="ARBA" id="ARBA00023172"/>
    </source>
</evidence>
<dbReference type="PANTHER" id="PTHR30349">
    <property type="entry name" value="PHAGE INTEGRASE-RELATED"/>
    <property type="match status" value="1"/>
</dbReference>
<feature type="domain" description="Core-binding (CB)" evidence="7">
    <location>
        <begin position="95"/>
        <end position="177"/>
    </location>
</feature>
<accession>A0ABQ0JYB3</accession>
<dbReference type="InterPro" id="IPR050090">
    <property type="entry name" value="Tyrosine_recombinase_XerCD"/>
</dbReference>
<comment type="similarity">
    <text evidence="1">Belongs to the 'phage' integrase family.</text>
</comment>
<dbReference type="InterPro" id="IPR010998">
    <property type="entry name" value="Integrase_recombinase_N"/>
</dbReference>
<evidence type="ECO:0000313" key="8">
    <source>
        <dbReference type="EMBL" id="GAN33715.1"/>
    </source>
</evidence>
<dbReference type="Pfam" id="PF00589">
    <property type="entry name" value="Phage_integrase"/>
    <property type="match status" value="1"/>
</dbReference>
<sequence>MKGAIRAKGHCPVCQGSFTEVKKLGFICAEHKTVPNRFYIDLFHKGQRIRLFSDKHGQAIDTYQRASSLLSHINYEIQNRTFDPTRYVKQDLEKFYVSTLLDKFLTFKIDSIAPSYKKDYRRFVQIAKDYFGGTDARELRKIDVINYREHLAKNFDFSEKTVKNILDNFKTFLNYLKSDLEILDVVPSFPVIGVPQPKITWLTQELQQKVFEVVPDDHKPIFAFLMLHGCRPSEARALKCKDIDLEHGVITISSTFSGRVFLERRKGRNSKDSTIPLHPELLPYITDRIKNNLPNAYVFVNSKTGKHYSENSLRRIWDDIREKVGLSQSIRLYDATRHSVASQLANKGIPLLNVAKLLGHSSTKMAEKYYIHTDVGRLKADIINLSLKDQTVTKPSPAEKVVL</sequence>
<dbReference type="InterPro" id="IPR011010">
    <property type="entry name" value="DNA_brk_join_enz"/>
</dbReference>
<dbReference type="Gene3D" id="1.10.443.10">
    <property type="entry name" value="Intergrase catalytic core"/>
    <property type="match status" value="1"/>
</dbReference>
<dbReference type="InterPro" id="IPR013762">
    <property type="entry name" value="Integrase-like_cat_sf"/>
</dbReference>
<keyword evidence="4" id="KW-0233">DNA recombination</keyword>
<comment type="caution">
    <text evidence="8">The sequence shown here is derived from an EMBL/GenBank/DDBJ whole genome shotgun (WGS) entry which is preliminary data.</text>
</comment>
<gene>
    <name evidence="8" type="ORF">BROSI_A2249</name>
</gene>
<name>A0ABQ0JYB3_9BACT</name>